<dbReference type="PANTHER" id="PTHR30136:SF35">
    <property type="entry name" value="HTH-TYPE TRANSCRIPTIONAL REGULATOR RV1719"/>
    <property type="match status" value="1"/>
</dbReference>
<dbReference type="InterPro" id="IPR036390">
    <property type="entry name" value="WH_DNA-bd_sf"/>
</dbReference>
<comment type="caution">
    <text evidence="7">The sequence shown here is derived from an EMBL/GenBank/DDBJ whole genome shotgun (WGS) entry which is preliminary data.</text>
</comment>
<feature type="domain" description="IclR-ED" evidence="6">
    <location>
        <begin position="57"/>
        <end position="250"/>
    </location>
</feature>
<feature type="compositionally biased region" description="Low complexity" evidence="4">
    <location>
        <begin position="265"/>
        <end position="287"/>
    </location>
</feature>
<keyword evidence="1" id="KW-0805">Transcription regulation</keyword>
<dbReference type="SUPFAM" id="SSF55781">
    <property type="entry name" value="GAF domain-like"/>
    <property type="match status" value="1"/>
</dbReference>
<dbReference type="InterPro" id="IPR029016">
    <property type="entry name" value="GAF-like_dom_sf"/>
</dbReference>
<dbReference type="PANTHER" id="PTHR30136">
    <property type="entry name" value="HELIX-TURN-HELIX TRANSCRIPTIONAL REGULATOR, ICLR FAMILY"/>
    <property type="match status" value="1"/>
</dbReference>
<accession>A0A447CWT4</accession>
<dbReference type="GO" id="GO:0003700">
    <property type="term" value="F:DNA-binding transcription factor activity"/>
    <property type="evidence" value="ECO:0007669"/>
    <property type="project" value="TreeGrafter"/>
</dbReference>
<dbReference type="GO" id="GO:0003677">
    <property type="term" value="F:DNA binding"/>
    <property type="evidence" value="ECO:0007669"/>
    <property type="project" value="UniProtKB-KW"/>
</dbReference>
<dbReference type="Proteomes" id="UP000289200">
    <property type="component" value="Unassembled WGS sequence"/>
</dbReference>
<evidence type="ECO:0000313" key="8">
    <source>
        <dbReference type="Proteomes" id="UP000289200"/>
    </source>
</evidence>
<dbReference type="GO" id="GO:0045892">
    <property type="term" value="P:negative regulation of DNA-templated transcription"/>
    <property type="evidence" value="ECO:0007669"/>
    <property type="project" value="TreeGrafter"/>
</dbReference>
<dbReference type="PROSITE" id="PS51078">
    <property type="entry name" value="ICLR_ED"/>
    <property type="match status" value="1"/>
</dbReference>
<keyword evidence="2" id="KW-0238">DNA-binding</keyword>
<dbReference type="Gene3D" id="3.30.450.40">
    <property type="match status" value="1"/>
</dbReference>
<dbReference type="PROSITE" id="PS51077">
    <property type="entry name" value="HTH_ICLR"/>
    <property type="match status" value="1"/>
</dbReference>
<sequence length="287" mass="29963">MSILDGVQRVLTLFAEGATELSFTEVAQRLALPKSSASRLLNQMQHYGLLDQDAVTRRYRLGALVQRAVRTGLAARPLDEACRAVLVRLSEASGLTAYLSTLNRRETVVLQRLNGAHPVQVLSPPGSRRQASGTAMGRALLSRLSDAEFAALYGRDPAAPLPPEGKDCPTTVGALAARVAEVRADRCGVAIDEAMPGIGAVAAAVRDPETGDLRGLCVSFVAFQVDAVRVATLRALVLDQVGALGRDLGDPFWTAPPVGAPPAPADTTMAKTTTAKTTTATAGEGGA</sequence>
<evidence type="ECO:0000313" key="7">
    <source>
        <dbReference type="EMBL" id="VCU09759.1"/>
    </source>
</evidence>
<dbReference type="InterPro" id="IPR005471">
    <property type="entry name" value="Tscrpt_reg_IclR_N"/>
</dbReference>
<evidence type="ECO:0000259" key="6">
    <source>
        <dbReference type="PROSITE" id="PS51078"/>
    </source>
</evidence>
<evidence type="ECO:0000259" key="5">
    <source>
        <dbReference type="PROSITE" id="PS51077"/>
    </source>
</evidence>
<dbReference type="OrthoDB" id="9807558at2"/>
<feature type="domain" description="HTH iclR-type" evidence="5">
    <location>
        <begin position="1"/>
        <end position="63"/>
    </location>
</feature>
<dbReference type="InterPro" id="IPR014757">
    <property type="entry name" value="Tscrpt_reg_IclR_C"/>
</dbReference>
<dbReference type="Pfam" id="PF09339">
    <property type="entry name" value="HTH_IclR"/>
    <property type="match status" value="1"/>
</dbReference>
<dbReference type="RefSeq" id="WP_129609571.1">
    <property type="nucleotide sequence ID" value="NZ_UWOC01000153.1"/>
</dbReference>
<evidence type="ECO:0000256" key="2">
    <source>
        <dbReference type="ARBA" id="ARBA00023125"/>
    </source>
</evidence>
<dbReference type="EMBL" id="UWOC01000153">
    <property type="protein sequence ID" value="VCU09759.1"/>
    <property type="molecule type" value="Genomic_DNA"/>
</dbReference>
<name>A0A447CWT4_9BRAD</name>
<dbReference type="SUPFAM" id="SSF46785">
    <property type="entry name" value="Winged helix' DNA-binding domain"/>
    <property type="match status" value="1"/>
</dbReference>
<dbReference type="SMART" id="SM00346">
    <property type="entry name" value="HTH_ICLR"/>
    <property type="match status" value="1"/>
</dbReference>
<reference evidence="8" key="1">
    <citation type="submission" date="2018-10" db="EMBL/GenBank/DDBJ databases">
        <authorList>
            <person name="Peiro R."/>
            <person name="Begona"/>
            <person name="Cbmso G."/>
            <person name="Lopez M."/>
            <person name="Gonzalez S."/>
            <person name="Sacristan E."/>
            <person name="Castillo E."/>
        </authorList>
    </citation>
    <scope>NUCLEOTIDE SEQUENCE [LARGE SCALE GENOMIC DNA]</scope>
</reference>
<protein>
    <submittedName>
        <fullName evidence="7">Transcriptional repressor IclR</fullName>
    </submittedName>
</protein>
<dbReference type="AlphaFoldDB" id="A0A447CWT4"/>
<dbReference type="Gene3D" id="1.10.10.10">
    <property type="entry name" value="Winged helix-like DNA-binding domain superfamily/Winged helix DNA-binding domain"/>
    <property type="match status" value="1"/>
</dbReference>
<evidence type="ECO:0000256" key="3">
    <source>
        <dbReference type="ARBA" id="ARBA00023163"/>
    </source>
</evidence>
<gene>
    <name evidence="7" type="primary">iclR_3</name>
    <name evidence="7" type="ORF">RHODGE_RHODGE_02929</name>
</gene>
<evidence type="ECO:0000256" key="4">
    <source>
        <dbReference type="SAM" id="MobiDB-lite"/>
    </source>
</evidence>
<evidence type="ECO:0000256" key="1">
    <source>
        <dbReference type="ARBA" id="ARBA00023015"/>
    </source>
</evidence>
<keyword evidence="8" id="KW-1185">Reference proteome</keyword>
<dbReference type="Pfam" id="PF01614">
    <property type="entry name" value="IclR_C"/>
    <property type="match status" value="1"/>
</dbReference>
<dbReference type="InterPro" id="IPR050707">
    <property type="entry name" value="HTH_MetabolicPath_Reg"/>
</dbReference>
<dbReference type="InterPro" id="IPR036388">
    <property type="entry name" value="WH-like_DNA-bd_sf"/>
</dbReference>
<organism evidence="7 8">
    <name type="scientific">Rhodoplanes serenus</name>
    <dbReference type="NCBI Taxonomy" id="200615"/>
    <lineage>
        <taxon>Bacteria</taxon>
        <taxon>Pseudomonadati</taxon>
        <taxon>Pseudomonadota</taxon>
        <taxon>Alphaproteobacteria</taxon>
        <taxon>Hyphomicrobiales</taxon>
        <taxon>Nitrobacteraceae</taxon>
        <taxon>Rhodoplanes</taxon>
    </lineage>
</organism>
<feature type="region of interest" description="Disordered" evidence="4">
    <location>
        <begin position="259"/>
        <end position="287"/>
    </location>
</feature>
<proteinExistence type="predicted"/>
<keyword evidence="3" id="KW-0804">Transcription</keyword>